<accession>A0A8C5QQK0</accession>
<dbReference type="InterPro" id="IPR055356">
    <property type="entry name" value="ZP-N"/>
</dbReference>
<dbReference type="SMART" id="SM00181">
    <property type="entry name" value="EGF"/>
    <property type="match status" value="1"/>
</dbReference>
<dbReference type="InterPro" id="IPR000742">
    <property type="entry name" value="EGF"/>
</dbReference>
<feature type="signal peptide" evidence="5">
    <location>
        <begin position="1"/>
        <end position="32"/>
    </location>
</feature>
<reference evidence="8" key="1">
    <citation type="submission" date="2025-08" db="UniProtKB">
        <authorList>
            <consortium name="Ensembl"/>
        </authorList>
    </citation>
    <scope>IDENTIFICATION</scope>
</reference>
<keyword evidence="4" id="KW-0472">Membrane</keyword>
<dbReference type="Ensembl" id="ENSLLET00000042656.1">
    <property type="protein sequence ID" value="ENSLLEP00000041000.1"/>
    <property type="gene ID" value="ENSLLEG00000026094.1"/>
</dbReference>
<dbReference type="Pfam" id="PF23344">
    <property type="entry name" value="ZP-N"/>
    <property type="match status" value="1"/>
</dbReference>
<evidence type="ECO:0000313" key="9">
    <source>
        <dbReference type="Proteomes" id="UP000694569"/>
    </source>
</evidence>
<sequence length="444" mass="50041">MAEAPRGAQMERSSGFCCVSALWIILMASVLCEDSTPFKGHGAGGNVQRFFPDPWPTEQGLMRTAGPPGEACSDTDCRNGGICLFTQGRNQCSCRPGLTGHFCEDLDLDLNCDNDHMRIRILRSALSDMGIPEDLLLSSPECKVETSDLYVSVTLTHVNHTLCGTHLYVNESHLIYSNELRTEQSLETWQQIPGRLISRTFDVSIRFSCVYHYDHIVSLPYPLLTSASLVTFVVKEGKVNVTMTLHPTAAFSRLFDWIPNIPLSQRLYVQVRLHGHELQNQLRLELEECWATPGINHSDQIRHVLLSKGNGNDFTVEMIPTMDYSLSRFSLKMFHFVSYPEFYLHCRVWLCQINTTGCEKPFVEKRLQRRDLHDPYRKVISCGPIRLFRSMVSSVGKLESGFNPLILPASLAAAATLLVVCLVAAAKALKRIRVRRRLDAPQPK</sequence>
<dbReference type="SUPFAM" id="SSF57196">
    <property type="entry name" value="EGF/Laminin"/>
    <property type="match status" value="1"/>
</dbReference>
<dbReference type="PANTHER" id="PTHR14002:SF53">
    <property type="entry name" value="UROMODULIN"/>
    <property type="match status" value="1"/>
</dbReference>
<evidence type="ECO:0000256" key="4">
    <source>
        <dbReference type="SAM" id="Phobius"/>
    </source>
</evidence>
<evidence type="ECO:0000256" key="3">
    <source>
        <dbReference type="PROSITE-ProRule" id="PRU00076"/>
    </source>
</evidence>
<keyword evidence="4" id="KW-1133">Transmembrane helix</keyword>
<protein>
    <submittedName>
        <fullName evidence="8">Uncharacterized protein</fullName>
    </submittedName>
</protein>
<dbReference type="PROSITE" id="PS00022">
    <property type="entry name" value="EGF_1"/>
    <property type="match status" value="1"/>
</dbReference>
<dbReference type="PROSITE" id="PS51034">
    <property type="entry name" value="ZP_2"/>
    <property type="match status" value="1"/>
</dbReference>
<feature type="domain" description="ZP" evidence="7">
    <location>
        <begin position="111"/>
        <end position="365"/>
    </location>
</feature>
<dbReference type="Proteomes" id="UP000694569">
    <property type="component" value="Unplaced"/>
</dbReference>
<dbReference type="SMART" id="SM00241">
    <property type="entry name" value="ZP"/>
    <property type="match status" value="1"/>
</dbReference>
<evidence type="ECO:0000256" key="2">
    <source>
        <dbReference type="ARBA" id="ARBA00023157"/>
    </source>
</evidence>
<feature type="domain" description="EGF-like" evidence="6">
    <location>
        <begin position="68"/>
        <end position="104"/>
    </location>
</feature>
<keyword evidence="4" id="KW-0812">Transmembrane</keyword>
<dbReference type="PANTHER" id="PTHR14002">
    <property type="entry name" value="ENDOGLIN/TGF-BETA RECEPTOR TYPE III"/>
    <property type="match status" value="1"/>
</dbReference>
<proteinExistence type="predicted"/>
<dbReference type="AlphaFoldDB" id="A0A8C5QQK0"/>
<dbReference type="PROSITE" id="PS50026">
    <property type="entry name" value="EGF_3"/>
    <property type="match status" value="1"/>
</dbReference>
<dbReference type="Gene3D" id="2.60.40.4100">
    <property type="entry name" value="Zona pellucida, ZP-C domain"/>
    <property type="match status" value="1"/>
</dbReference>
<feature type="chain" id="PRO_5034018667" evidence="5">
    <location>
        <begin position="33"/>
        <end position="444"/>
    </location>
</feature>
<evidence type="ECO:0000256" key="5">
    <source>
        <dbReference type="SAM" id="SignalP"/>
    </source>
</evidence>
<dbReference type="GeneTree" id="ENSGT00940000156038"/>
<keyword evidence="2 3" id="KW-1015">Disulfide bond</keyword>
<keyword evidence="3" id="KW-0245">EGF-like domain</keyword>
<evidence type="ECO:0000259" key="6">
    <source>
        <dbReference type="PROSITE" id="PS50026"/>
    </source>
</evidence>
<dbReference type="InterPro" id="IPR055355">
    <property type="entry name" value="ZP-C"/>
</dbReference>
<dbReference type="Pfam" id="PF00100">
    <property type="entry name" value="Zona_pellucida"/>
    <property type="match status" value="1"/>
</dbReference>
<feature type="disulfide bond" evidence="3">
    <location>
        <begin position="94"/>
        <end position="103"/>
    </location>
</feature>
<comment type="caution">
    <text evidence="3">Lacks conserved residue(s) required for the propagation of feature annotation.</text>
</comment>
<name>A0A8C5QQK0_9ANUR</name>
<organism evidence="8 9">
    <name type="scientific">Leptobrachium leishanense</name>
    <name type="common">Leishan spiny toad</name>
    <dbReference type="NCBI Taxonomy" id="445787"/>
    <lineage>
        <taxon>Eukaryota</taxon>
        <taxon>Metazoa</taxon>
        <taxon>Chordata</taxon>
        <taxon>Craniata</taxon>
        <taxon>Vertebrata</taxon>
        <taxon>Euteleostomi</taxon>
        <taxon>Amphibia</taxon>
        <taxon>Batrachia</taxon>
        <taxon>Anura</taxon>
        <taxon>Pelobatoidea</taxon>
        <taxon>Megophryidae</taxon>
        <taxon>Leptobrachium</taxon>
    </lineage>
</organism>
<dbReference type="Gene3D" id="2.10.25.10">
    <property type="entry name" value="Laminin"/>
    <property type="match status" value="1"/>
</dbReference>
<dbReference type="OrthoDB" id="9987373at2759"/>
<dbReference type="CDD" id="cd00054">
    <property type="entry name" value="EGF_CA"/>
    <property type="match status" value="1"/>
</dbReference>
<reference evidence="8" key="2">
    <citation type="submission" date="2025-09" db="UniProtKB">
        <authorList>
            <consortium name="Ensembl"/>
        </authorList>
    </citation>
    <scope>IDENTIFICATION</scope>
</reference>
<evidence type="ECO:0000256" key="1">
    <source>
        <dbReference type="ARBA" id="ARBA00022729"/>
    </source>
</evidence>
<evidence type="ECO:0000259" key="7">
    <source>
        <dbReference type="PROSITE" id="PS51034"/>
    </source>
</evidence>
<evidence type="ECO:0000313" key="8">
    <source>
        <dbReference type="Ensembl" id="ENSLLEP00000041000.1"/>
    </source>
</evidence>
<keyword evidence="1 5" id="KW-0732">Signal</keyword>
<dbReference type="Gene3D" id="2.60.40.3210">
    <property type="entry name" value="Zona pellucida, ZP-N domain"/>
    <property type="match status" value="1"/>
</dbReference>
<feature type="transmembrane region" description="Helical" evidence="4">
    <location>
        <begin position="405"/>
        <end position="429"/>
    </location>
</feature>
<dbReference type="InterPro" id="IPR001507">
    <property type="entry name" value="ZP_dom"/>
</dbReference>
<keyword evidence="9" id="KW-1185">Reference proteome</keyword>
<dbReference type="InterPro" id="IPR042235">
    <property type="entry name" value="ZP-C_dom"/>
</dbReference>